<dbReference type="InterPro" id="IPR013430">
    <property type="entry name" value="Toxin_antidote_HigA"/>
</dbReference>
<evidence type="ECO:0000259" key="2">
    <source>
        <dbReference type="PROSITE" id="PS50943"/>
    </source>
</evidence>
<dbReference type="PROSITE" id="PS50943">
    <property type="entry name" value="HTH_CROC1"/>
    <property type="match status" value="1"/>
</dbReference>
<dbReference type="AlphaFoldDB" id="A0A645J2C7"/>
<organism evidence="3">
    <name type="scientific">bioreactor metagenome</name>
    <dbReference type="NCBI Taxonomy" id="1076179"/>
    <lineage>
        <taxon>unclassified sequences</taxon>
        <taxon>metagenomes</taxon>
        <taxon>ecological metagenomes</taxon>
    </lineage>
</organism>
<dbReference type="PANTHER" id="PTHR36924:SF1">
    <property type="entry name" value="ANTITOXIN HIGA-1"/>
    <property type="match status" value="1"/>
</dbReference>
<comment type="caution">
    <text evidence="3">The sequence shown here is derived from an EMBL/GenBank/DDBJ whole genome shotgun (WGS) entry which is preliminary data.</text>
</comment>
<dbReference type="InterPro" id="IPR010982">
    <property type="entry name" value="Lambda_DNA-bd_dom_sf"/>
</dbReference>
<sequence>MEPFMPALTVGEFLTQEFLIPLHLSAYRLAKDIRVPVSRIQEILSGKRALSLDTSLRLAYYFGTSEDYFINVQQIVSLEAEKQRIRAELATLPTYQQRQGSAKR</sequence>
<dbReference type="SUPFAM" id="SSF47413">
    <property type="entry name" value="lambda repressor-like DNA-binding domains"/>
    <property type="match status" value="1"/>
</dbReference>
<dbReference type="Gene3D" id="1.10.260.40">
    <property type="entry name" value="lambda repressor-like DNA-binding domains"/>
    <property type="match status" value="1"/>
</dbReference>
<dbReference type="Pfam" id="PF01381">
    <property type="entry name" value="HTH_3"/>
    <property type="match status" value="1"/>
</dbReference>
<gene>
    <name evidence="3" type="ORF">SDC9_204552</name>
</gene>
<reference evidence="3" key="1">
    <citation type="submission" date="2019-08" db="EMBL/GenBank/DDBJ databases">
        <authorList>
            <person name="Kucharzyk K."/>
            <person name="Murdoch R.W."/>
            <person name="Higgins S."/>
            <person name="Loffler F."/>
        </authorList>
    </citation>
    <scope>NUCLEOTIDE SEQUENCE</scope>
</reference>
<dbReference type="CDD" id="cd00093">
    <property type="entry name" value="HTH_XRE"/>
    <property type="match status" value="1"/>
</dbReference>
<dbReference type="PANTHER" id="PTHR36924">
    <property type="entry name" value="ANTITOXIN HIGA-1"/>
    <property type="match status" value="1"/>
</dbReference>
<feature type="domain" description="HTH cro/C1-type" evidence="2">
    <location>
        <begin position="29"/>
        <end position="69"/>
    </location>
</feature>
<name>A0A645J2C7_9ZZZZ</name>
<protein>
    <recommendedName>
        <fullName evidence="2">HTH cro/C1-type domain-containing protein</fullName>
    </recommendedName>
</protein>
<dbReference type="GO" id="GO:0003677">
    <property type="term" value="F:DNA binding"/>
    <property type="evidence" value="ECO:0007669"/>
    <property type="project" value="UniProtKB-KW"/>
</dbReference>
<dbReference type="InterPro" id="IPR001387">
    <property type="entry name" value="Cro/C1-type_HTH"/>
</dbReference>
<evidence type="ECO:0000256" key="1">
    <source>
        <dbReference type="ARBA" id="ARBA00023125"/>
    </source>
</evidence>
<evidence type="ECO:0000313" key="3">
    <source>
        <dbReference type="EMBL" id="MPN56859.1"/>
    </source>
</evidence>
<dbReference type="NCBIfam" id="TIGR02607">
    <property type="entry name" value="antidote_HigA"/>
    <property type="match status" value="1"/>
</dbReference>
<proteinExistence type="predicted"/>
<dbReference type="EMBL" id="VSSQ01127708">
    <property type="protein sequence ID" value="MPN56859.1"/>
    <property type="molecule type" value="Genomic_DNA"/>
</dbReference>
<accession>A0A645J2C7</accession>
<keyword evidence="1" id="KW-0238">DNA-binding</keyword>